<dbReference type="Proteomes" id="UP000024404">
    <property type="component" value="Unassembled WGS sequence"/>
</dbReference>
<name>A0A8R1TNQ0_ONCVO</name>
<organism evidence="1 2">
    <name type="scientific">Onchocerca volvulus</name>
    <dbReference type="NCBI Taxonomy" id="6282"/>
    <lineage>
        <taxon>Eukaryota</taxon>
        <taxon>Metazoa</taxon>
        <taxon>Ecdysozoa</taxon>
        <taxon>Nematoda</taxon>
        <taxon>Chromadorea</taxon>
        <taxon>Rhabditida</taxon>
        <taxon>Spirurina</taxon>
        <taxon>Spiruromorpha</taxon>
        <taxon>Filarioidea</taxon>
        <taxon>Onchocercidae</taxon>
        <taxon>Onchocerca</taxon>
    </lineage>
</organism>
<dbReference type="AlphaFoldDB" id="A0A8R1TNQ0"/>
<proteinExistence type="predicted"/>
<protein>
    <submittedName>
        <fullName evidence="1">Uncharacterized protein</fullName>
    </submittedName>
</protein>
<dbReference type="EnsemblMetazoa" id="OVOC1348.1">
    <property type="protein sequence ID" value="OVOC1348.1"/>
    <property type="gene ID" value="WBGene00238157"/>
</dbReference>
<reference evidence="1" key="2">
    <citation type="submission" date="2022-06" db="UniProtKB">
        <authorList>
            <consortium name="EnsemblMetazoa"/>
        </authorList>
    </citation>
    <scope>IDENTIFICATION</scope>
</reference>
<evidence type="ECO:0000313" key="2">
    <source>
        <dbReference type="Proteomes" id="UP000024404"/>
    </source>
</evidence>
<dbReference type="EMBL" id="CMVM020000037">
    <property type="status" value="NOT_ANNOTATED_CDS"/>
    <property type="molecule type" value="Genomic_DNA"/>
</dbReference>
<keyword evidence="2" id="KW-1185">Reference proteome</keyword>
<evidence type="ECO:0000313" key="1">
    <source>
        <dbReference type="EnsemblMetazoa" id="OVOC1348.1"/>
    </source>
</evidence>
<accession>A0A8R1TNQ0</accession>
<reference evidence="2" key="1">
    <citation type="submission" date="2013-10" db="EMBL/GenBank/DDBJ databases">
        <title>Genome sequencing of Onchocerca volvulus.</title>
        <authorList>
            <person name="Cotton J."/>
            <person name="Tsai J."/>
            <person name="Stanley E."/>
            <person name="Tracey A."/>
            <person name="Holroyd N."/>
            <person name="Lustigman S."/>
            <person name="Berriman M."/>
        </authorList>
    </citation>
    <scope>NUCLEOTIDE SEQUENCE</scope>
</reference>
<sequence length="116" mass="14489">MEYRKYFLNCYYDYNFHTLHRKILKFFSALLIFRQYPFYFTSCGHNIYNKCYEKDPQDHCMRFSKHVNTVKINWNLRSDLQMFRFCKCNFEIRTSVRNSSAVLDFQRSHHLKKRKQ</sequence>